<name>X1F5X1_9ZZZZ</name>
<dbReference type="Pfam" id="PF20935">
    <property type="entry name" value="DUF6847"/>
    <property type="match status" value="1"/>
</dbReference>
<gene>
    <name evidence="2" type="ORF">S03H2_07619</name>
</gene>
<dbReference type="AlphaFoldDB" id="X1F5X1"/>
<evidence type="ECO:0000256" key="1">
    <source>
        <dbReference type="SAM" id="Coils"/>
    </source>
</evidence>
<dbReference type="Gene3D" id="6.10.320.10">
    <property type="match status" value="1"/>
</dbReference>
<sequence length="119" mass="13962">PDFSYVKLREETKSLTENIRKLKMQLQKTNLETMVQYKDDKISLAELIIRIGDIRAEISVLNGLYKARDEYSMFRHDEDNSVQPQVPPKDIEKEIAELNKEKTELDGLLQHTNWTVDLI</sequence>
<comment type="caution">
    <text evidence="2">The sequence shown here is derived from an EMBL/GenBank/DDBJ whole genome shotgun (WGS) entry which is preliminary data.</text>
</comment>
<reference evidence="2" key="1">
    <citation type="journal article" date="2014" name="Front. Microbiol.">
        <title>High frequency of phylogenetically diverse reductive dehalogenase-homologous genes in deep subseafloor sedimentary metagenomes.</title>
        <authorList>
            <person name="Kawai M."/>
            <person name="Futagami T."/>
            <person name="Toyoda A."/>
            <person name="Takaki Y."/>
            <person name="Nishi S."/>
            <person name="Hori S."/>
            <person name="Arai W."/>
            <person name="Tsubouchi T."/>
            <person name="Morono Y."/>
            <person name="Uchiyama I."/>
            <person name="Ito T."/>
            <person name="Fujiyama A."/>
            <person name="Inagaki F."/>
            <person name="Takami H."/>
        </authorList>
    </citation>
    <scope>NUCLEOTIDE SEQUENCE</scope>
    <source>
        <strain evidence="2">Expedition CK06-06</strain>
    </source>
</reference>
<accession>X1F5X1</accession>
<protein>
    <submittedName>
        <fullName evidence="2">Uncharacterized protein</fullName>
    </submittedName>
</protein>
<dbReference type="InterPro" id="IPR047741">
    <property type="entry name" value="DIP1984-like"/>
</dbReference>
<keyword evidence="1" id="KW-0175">Coiled coil</keyword>
<evidence type="ECO:0000313" key="2">
    <source>
        <dbReference type="EMBL" id="GAH24789.1"/>
    </source>
</evidence>
<organism evidence="2">
    <name type="scientific">marine sediment metagenome</name>
    <dbReference type="NCBI Taxonomy" id="412755"/>
    <lineage>
        <taxon>unclassified sequences</taxon>
        <taxon>metagenomes</taxon>
        <taxon>ecological metagenomes</taxon>
    </lineage>
</organism>
<feature type="coiled-coil region" evidence="1">
    <location>
        <begin position="5"/>
        <end position="32"/>
    </location>
</feature>
<dbReference type="EMBL" id="BARU01003547">
    <property type="protein sequence ID" value="GAH24789.1"/>
    <property type="molecule type" value="Genomic_DNA"/>
</dbReference>
<feature type="non-terminal residue" evidence="2">
    <location>
        <position position="1"/>
    </location>
</feature>
<proteinExistence type="predicted"/>